<accession>A0ABS8TMN0</accession>
<name>A0ABS8TMN0_DATST</name>
<comment type="caution">
    <text evidence="2">The sequence shown here is derived from an EMBL/GenBank/DDBJ whole genome shotgun (WGS) entry which is preliminary data.</text>
</comment>
<dbReference type="EMBL" id="JACEIK010001874">
    <property type="protein sequence ID" value="MCD7472790.1"/>
    <property type="molecule type" value="Genomic_DNA"/>
</dbReference>
<sequence>MAMRRGFTSSLFSTNRGNDRIYKDYSTGSGRNSRRALRNREGHTSGVLVIVPK</sequence>
<evidence type="ECO:0000313" key="2">
    <source>
        <dbReference type="EMBL" id="MCD7472790.1"/>
    </source>
</evidence>
<organism evidence="2 3">
    <name type="scientific">Datura stramonium</name>
    <name type="common">Jimsonweed</name>
    <name type="synonym">Common thornapple</name>
    <dbReference type="NCBI Taxonomy" id="4076"/>
    <lineage>
        <taxon>Eukaryota</taxon>
        <taxon>Viridiplantae</taxon>
        <taxon>Streptophyta</taxon>
        <taxon>Embryophyta</taxon>
        <taxon>Tracheophyta</taxon>
        <taxon>Spermatophyta</taxon>
        <taxon>Magnoliopsida</taxon>
        <taxon>eudicotyledons</taxon>
        <taxon>Gunneridae</taxon>
        <taxon>Pentapetalae</taxon>
        <taxon>asterids</taxon>
        <taxon>lamiids</taxon>
        <taxon>Solanales</taxon>
        <taxon>Solanaceae</taxon>
        <taxon>Solanoideae</taxon>
        <taxon>Datureae</taxon>
        <taxon>Datura</taxon>
    </lineage>
</organism>
<feature type="non-terminal residue" evidence="2">
    <location>
        <position position="53"/>
    </location>
</feature>
<keyword evidence="3" id="KW-1185">Reference proteome</keyword>
<evidence type="ECO:0000313" key="3">
    <source>
        <dbReference type="Proteomes" id="UP000823775"/>
    </source>
</evidence>
<feature type="region of interest" description="Disordered" evidence="1">
    <location>
        <begin position="1"/>
        <end position="53"/>
    </location>
</feature>
<dbReference type="Proteomes" id="UP000823775">
    <property type="component" value="Unassembled WGS sequence"/>
</dbReference>
<evidence type="ECO:0000256" key="1">
    <source>
        <dbReference type="SAM" id="MobiDB-lite"/>
    </source>
</evidence>
<gene>
    <name evidence="2" type="ORF">HAX54_014153</name>
</gene>
<proteinExistence type="predicted"/>
<protein>
    <submittedName>
        <fullName evidence="2">Uncharacterized protein</fullName>
    </submittedName>
</protein>
<feature type="compositionally biased region" description="Polar residues" evidence="1">
    <location>
        <begin position="7"/>
        <end position="16"/>
    </location>
</feature>
<reference evidence="2 3" key="1">
    <citation type="journal article" date="2021" name="BMC Genomics">
        <title>Datura genome reveals duplications of psychoactive alkaloid biosynthetic genes and high mutation rate following tissue culture.</title>
        <authorList>
            <person name="Rajewski A."/>
            <person name="Carter-House D."/>
            <person name="Stajich J."/>
            <person name="Litt A."/>
        </authorList>
    </citation>
    <scope>NUCLEOTIDE SEQUENCE [LARGE SCALE GENOMIC DNA]</scope>
    <source>
        <strain evidence="2">AR-01</strain>
    </source>
</reference>